<sequence length="135" mass="15138">MRVGASNRDKSMYCRGHNTKDCRKLKEEIEFQDRKGHLNKFAKSNNGGNKDNKNARVEECHTHREFEREKPTMNGGGVIDVISGGARISGGTLSSNELMLENVLPLKKCPKGYTSSKTLFFSDNDLQGVNTTRKM</sequence>
<proteinExistence type="predicted"/>
<protein>
    <submittedName>
        <fullName evidence="1">Uncharacterized protein</fullName>
    </submittedName>
</protein>
<dbReference type="Proteomes" id="UP001420932">
    <property type="component" value="Unassembled WGS sequence"/>
</dbReference>
<reference evidence="1 2" key="1">
    <citation type="submission" date="2024-01" db="EMBL/GenBank/DDBJ databases">
        <title>Genome assemblies of Stephania.</title>
        <authorList>
            <person name="Yang L."/>
        </authorList>
    </citation>
    <scope>NUCLEOTIDE SEQUENCE [LARGE SCALE GENOMIC DNA]</scope>
    <source>
        <strain evidence="1">YNDBR</strain>
        <tissue evidence="1">Leaf</tissue>
    </source>
</reference>
<dbReference type="AlphaFoldDB" id="A0AAP0P5Q8"/>
<organism evidence="1 2">
    <name type="scientific">Stephania yunnanensis</name>
    <dbReference type="NCBI Taxonomy" id="152371"/>
    <lineage>
        <taxon>Eukaryota</taxon>
        <taxon>Viridiplantae</taxon>
        <taxon>Streptophyta</taxon>
        <taxon>Embryophyta</taxon>
        <taxon>Tracheophyta</taxon>
        <taxon>Spermatophyta</taxon>
        <taxon>Magnoliopsida</taxon>
        <taxon>Ranunculales</taxon>
        <taxon>Menispermaceae</taxon>
        <taxon>Menispermoideae</taxon>
        <taxon>Cissampelideae</taxon>
        <taxon>Stephania</taxon>
    </lineage>
</organism>
<accession>A0AAP0P5Q8</accession>
<evidence type="ECO:0000313" key="2">
    <source>
        <dbReference type="Proteomes" id="UP001420932"/>
    </source>
</evidence>
<dbReference type="EMBL" id="JBBNAF010000007">
    <property type="protein sequence ID" value="KAK9128531.1"/>
    <property type="molecule type" value="Genomic_DNA"/>
</dbReference>
<comment type="caution">
    <text evidence="1">The sequence shown here is derived from an EMBL/GenBank/DDBJ whole genome shotgun (WGS) entry which is preliminary data.</text>
</comment>
<evidence type="ECO:0000313" key="1">
    <source>
        <dbReference type="EMBL" id="KAK9128531.1"/>
    </source>
</evidence>
<gene>
    <name evidence="1" type="ORF">Syun_017328</name>
</gene>
<name>A0AAP0P5Q8_9MAGN</name>
<keyword evidence="2" id="KW-1185">Reference proteome</keyword>